<dbReference type="AlphaFoldDB" id="A0A822ZVC6"/>
<feature type="region of interest" description="Disordered" evidence="1">
    <location>
        <begin position="44"/>
        <end position="82"/>
    </location>
</feature>
<feature type="compositionally biased region" description="Basic and acidic residues" evidence="1">
    <location>
        <begin position="62"/>
        <end position="76"/>
    </location>
</feature>
<organism evidence="2 3">
    <name type="scientific">Nelumbo nucifera</name>
    <name type="common">Sacred lotus</name>
    <dbReference type="NCBI Taxonomy" id="4432"/>
    <lineage>
        <taxon>Eukaryota</taxon>
        <taxon>Viridiplantae</taxon>
        <taxon>Streptophyta</taxon>
        <taxon>Embryophyta</taxon>
        <taxon>Tracheophyta</taxon>
        <taxon>Spermatophyta</taxon>
        <taxon>Magnoliopsida</taxon>
        <taxon>Proteales</taxon>
        <taxon>Nelumbonaceae</taxon>
        <taxon>Nelumbo</taxon>
    </lineage>
</organism>
<evidence type="ECO:0000313" key="3">
    <source>
        <dbReference type="Proteomes" id="UP000607653"/>
    </source>
</evidence>
<protein>
    <submittedName>
        <fullName evidence="2">Uncharacterized protein</fullName>
    </submittedName>
</protein>
<keyword evidence="3" id="KW-1185">Reference proteome</keyword>
<gene>
    <name evidence="2" type="ORF">HUJ06_017186</name>
</gene>
<name>A0A822ZVC6_NELNU</name>
<reference evidence="2 3" key="1">
    <citation type="journal article" date="2020" name="Mol. Biol. Evol.">
        <title>Distinct Expression and Methylation Patterns for Genes with Different Fates following a Single Whole-Genome Duplication in Flowering Plants.</title>
        <authorList>
            <person name="Shi T."/>
            <person name="Rahmani R.S."/>
            <person name="Gugger P.F."/>
            <person name="Wang M."/>
            <person name="Li H."/>
            <person name="Zhang Y."/>
            <person name="Li Z."/>
            <person name="Wang Q."/>
            <person name="Van de Peer Y."/>
            <person name="Marchal K."/>
            <person name="Chen J."/>
        </authorList>
    </citation>
    <scope>NUCLEOTIDE SEQUENCE [LARGE SCALE GENOMIC DNA]</scope>
    <source>
        <tissue evidence="2">Leaf</tissue>
    </source>
</reference>
<comment type="caution">
    <text evidence="2">The sequence shown here is derived from an EMBL/GenBank/DDBJ whole genome shotgun (WGS) entry which is preliminary data.</text>
</comment>
<dbReference type="Proteomes" id="UP000607653">
    <property type="component" value="Unassembled WGS sequence"/>
</dbReference>
<evidence type="ECO:0000256" key="1">
    <source>
        <dbReference type="SAM" id="MobiDB-lite"/>
    </source>
</evidence>
<accession>A0A822ZVC6</accession>
<evidence type="ECO:0000313" key="2">
    <source>
        <dbReference type="EMBL" id="DAD47249.1"/>
    </source>
</evidence>
<proteinExistence type="predicted"/>
<sequence>MIPKALTVEVLGEIFVVSFVVEGLESLVLRHSLGLRWIEVEEESKGSGQLKVGGDGSGLRAQEGRERPQVAEKGEDPVGVGGGDVTDLVRVFPGALPWPRMKMGLCCCWNPGRCL</sequence>
<dbReference type="EMBL" id="DUZY01000008">
    <property type="protein sequence ID" value="DAD47249.1"/>
    <property type="molecule type" value="Genomic_DNA"/>
</dbReference>